<dbReference type="GO" id="GO:0004722">
    <property type="term" value="F:protein serine/threonine phosphatase activity"/>
    <property type="evidence" value="ECO:0007669"/>
    <property type="project" value="UniProtKB-EC"/>
</dbReference>
<dbReference type="InParanoid" id="C1DZY1"/>
<evidence type="ECO:0000256" key="14">
    <source>
        <dbReference type="PIRSR" id="PIRSR033096-1"/>
    </source>
</evidence>
<dbReference type="GeneID" id="8240663"/>
<keyword evidence="7 16" id="KW-0378">Hydrolase</keyword>
<dbReference type="InterPro" id="IPR011990">
    <property type="entry name" value="TPR-like_helical_dom_sf"/>
</dbReference>
<evidence type="ECO:0000256" key="4">
    <source>
        <dbReference type="ARBA" id="ARBA00008786"/>
    </source>
</evidence>
<dbReference type="FunCoup" id="C1DZY1">
    <property type="interactions" value="2204"/>
</dbReference>
<evidence type="ECO:0000259" key="17">
    <source>
        <dbReference type="PROSITE" id="PS00125"/>
    </source>
</evidence>
<dbReference type="InterPro" id="IPR051134">
    <property type="entry name" value="PPP_phosphatase"/>
</dbReference>
<evidence type="ECO:0000256" key="1">
    <source>
        <dbReference type="ARBA" id="ARBA00001936"/>
    </source>
</evidence>
<dbReference type="SMART" id="SM00156">
    <property type="entry name" value="PP2Ac"/>
    <property type="match status" value="1"/>
</dbReference>
<keyword evidence="5" id="KW-0479">Metal-binding</keyword>
<dbReference type="PIRSF" id="PIRSF033096">
    <property type="entry name" value="PPPtase_5"/>
    <property type="match status" value="1"/>
</dbReference>
<dbReference type="OrthoDB" id="445564at2759"/>
<reference evidence="18 19" key="1">
    <citation type="journal article" date="2009" name="Science">
        <title>Green evolution and dynamic adaptations revealed by genomes of the marine picoeukaryotes Micromonas.</title>
        <authorList>
            <person name="Worden A.Z."/>
            <person name="Lee J.H."/>
            <person name="Mock T."/>
            <person name="Rouze P."/>
            <person name="Simmons M.P."/>
            <person name="Aerts A.L."/>
            <person name="Allen A.E."/>
            <person name="Cuvelier M.L."/>
            <person name="Derelle E."/>
            <person name="Everett M.V."/>
            <person name="Foulon E."/>
            <person name="Grimwood J."/>
            <person name="Gundlach H."/>
            <person name="Henrissat B."/>
            <person name="Napoli C."/>
            <person name="McDonald S.M."/>
            <person name="Parker M.S."/>
            <person name="Rombauts S."/>
            <person name="Salamov A."/>
            <person name="Von Dassow P."/>
            <person name="Badger J.H."/>
            <person name="Coutinho P.M."/>
            <person name="Demir E."/>
            <person name="Dubchak I."/>
            <person name="Gentemann C."/>
            <person name="Eikrem W."/>
            <person name="Gready J.E."/>
            <person name="John U."/>
            <person name="Lanier W."/>
            <person name="Lindquist E.A."/>
            <person name="Lucas S."/>
            <person name="Mayer K.F."/>
            <person name="Moreau H."/>
            <person name="Not F."/>
            <person name="Otillar R."/>
            <person name="Panaud O."/>
            <person name="Pangilinan J."/>
            <person name="Paulsen I."/>
            <person name="Piegu B."/>
            <person name="Poliakov A."/>
            <person name="Robbens S."/>
            <person name="Schmutz J."/>
            <person name="Toulza E."/>
            <person name="Wyss T."/>
            <person name="Zelensky A."/>
            <person name="Zhou K."/>
            <person name="Armbrust E.V."/>
            <person name="Bhattacharya D."/>
            <person name="Goodenough U.W."/>
            <person name="Van de Peer Y."/>
            <person name="Grigoriev I.V."/>
        </authorList>
    </citation>
    <scope>NUCLEOTIDE SEQUENCE [LARGE SCALE GENOMIC DNA]</scope>
    <source>
        <strain evidence="19">RCC299 / NOUM17</strain>
    </source>
</reference>
<dbReference type="Pfam" id="PF08321">
    <property type="entry name" value="PPP5"/>
    <property type="match status" value="1"/>
</dbReference>
<evidence type="ECO:0000256" key="10">
    <source>
        <dbReference type="ARBA" id="ARBA00023211"/>
    </source>
</evidence>
<comment type="cofactor">
    <cofactor evidence="2">
        <name>Mg(2+)</name>
        <dbReference type="ChEBI" id="CHEBI:18420"/>
    </cofactor>
</comment>
<dbReference type="GO" id="GO:0005737">
    <property type="term" value="C:cytoplasm"/>
    <property type="evidence" value="ECO:0007669"/>
    <property type="project" value="UniProtKB-ARBA"/>
</dbReference>
<dbReference type="CDD" id="cd07417">
    <property type="entry name" value="MPP_PP5_C"/>
    <property type="match status" value="1"/>
</dbReference>
<dbReference type="Gene3D" id="3.60.21.10">
    <property type="match status" value="1"/>
</dbReference>
<dbReference type="Gene3D" id="1.25.40.10">
    <property type="entry name" value="Tetratricopeptide repeat domain"/>
    <property type="match status" value="1"/>
</dbReference>
<feature type="domain" description="Serine/threonine specific protein phosphatases" evidence="17">
    <location>
        <begin position="279"/>
        <end position="284"/>
    </location>
</feature>
<feature type="repeat" description="TPR" evidence="15">
    <location>
        <begin position="39"/>
        <end position="72"/>
    </location>
</feature>
<feature type="active site" description="Proton donor/acceptor" evidence="14">
    <location>
        <position position="283"/>
    </location>
</feature>
<name>C1DZY1_MICCC</name>
<evidence type="ECO:0000256" key="13">
    <source>
        <dbReference type="ARBA" id="ARBA00048832"/>
    </source>
</evidence>
<evidence type="ECO:0000256" key="7">
    <source>
        <dbReference type="ARBA" id="ARBA00022801"/>
    </source>
</evidence>
<proteinExistence type="inferred from homology"/>
<keyword evidence="18" id="KW-0261">Viral envelope protein</keyword>
<dbReference type="Pfam" id="PF13181">
    <property type="entry name" value="TPR_8"/>
    <property type="match status" value="1"/>
</dbReference>
<dbReference type="STRING" id="296587.C1DZY1"/>
<evidence type="ECO:0000256" key="16">
    <source>
        <dbReference type="RuleBase" id="RU004273"/>
    </source>
</evidence>
<dbReference type="FunFam" id="3.60.21.10:FF:000036">
    <property type="entry name" value="Serine/threonine protein phosphatase 5"/>
    <property type="match status" value="1"/>
</dbReference>
<evidence type="ECO:0000256" key="5">
    <source>
        <dbReference type="ARBA" id="ARBA00022723"/>
    </source>
</evidence>
<dbReference type="InterPro" id="IPR006186">
    <property type="entry name" value="Ser/Thr-sp_prot-phosphatase"/>
</dbReference>
<dbReference type="Proteomes" id="UP000002009">
    <property type="component" value="Chromosome 2"/>
</dbReference>
<evidence type="ECO:0000256" key="12">
    <source>
        <dbReference type="ARBA" id="ARBA00047986"/>
    </source>
</evidence>
<dbReference type="RefSeq" id="XP_002499943.1">
    <property type="nucleotide sequence ID" value="XM_002499897.1"/>
</dbReference>
<keyword evidence="6" id="KW-0677">Repeat</keyword>
<dbReference type="InterPro" id="IPR004843">
    <property type="entry name" value="Calcineurin-like_PHP"/>
</dbReference>
<evidence type="ECO:0000256" key="11">
    <source>
        <dbReference type="ARBA" id="ARBA00023242"/>
    </source>
</evidence>
<accession>C1DZY1</accession>
<keyword evidence="9" id="KW-0904">Protein phosphatase</keyword>
<dbReference type="KEGG" id="mis:MICPUN_56380"/>
<dbReference type="PROSITE" id="PS00125">
    <property type="entry name" value="SER_THR_PHOSPHATASE"/>
    <property type="match status" value="1"/>
</dbReference>
<dbReference type="PROSITE" id="PS50005">
    <property type="entry name" value="TPR"/>
    <property type="match status" value="3"/>
</dbReference>
<dbReference type="Pfam" id="PF13414">
    <property type="entry name" value="TPR_11"/>
    <property type="match status" value="1"/>
</dbReference>
<dbReference type="PANTHER" id="PTHR45668">
    <property type="entry name" value="SERINE/THREONINE-PROTEIN PHOSPHATASE 5-RELATED"/>
    <property type="match status" value="1"/>
</dbReference>
<comment type="subcellular location">
    <subcellularLocation>
        <location evidence="3">Nucleus</location>
    </subcellularLocation>
</comment>
<evidence type="ECO:0000256" key="9">
    <source>
        <dbReference type="ARBA" id="ARBA00022912"/>
    </source>
</evidence>
<evidence type="ECO:0000256" key="15">
    <source>
        <dbReference type="PROSITE-ProRule" id="PRU00339"/>
    </source>
</evidence>
<comment type="similarity">
    <text evidence="4">Belongs to the PPP phosphatase family. PP-5 (PP-T) subfamily.</text>
</comment>
<evidence type="ECO:0000256" key="2">
    <source>
        <dbReference type="ARBA" id="ARBA00001946"/>
    </source>
</evidence>
<evidence type="ECO:0000313" key="19">
    <source>
        <dbReference type="Proteomes" id="UP000002009"/>
    </source>
</evidence>
<keyword evidence="19" id="KW-1185">Reference proteome</keyword>
<comment type="catalytic activity">
    <reaction evidence="12">
        <text>O-phospho-L-seryl-[protein] + H2O = L-seryl-[protein] + phosphate</text>
        <dbReference type="Rhea" id="RHEA:20629"/>
        <dbReference type="Rhea" id="RHEA-COMP:9863"/>
        <dbReference type="Rhea" id="RHEA-COMP:11604"/>
        <dbReference type="ChEBI" id="CHEBI:15377"/>
        <dbReference type="ChEBI" id="CHEBI:29999"/>
        <dbReference type="ChEBI" id="CHEBI:43474"/>
        <dbReference type="ChEBI" id="CHEBI:83421"/>
        <dbReference type="EC" id="3.1.3.16"/>
    </reaction>
    <physiologicalReaction direction="left-to-right" evidence="12">
        <dbReference type="Rhea" id="RHEA:20630"/>
    </physiologicalReaction>
</comment>
<keyword evidence="18" id="KW-0946">Virion</keyword>
<evidence type="ECO:0000256" key="3">
    <source>
        <dbReference type="ARBA" id="ARBA00004123"/>
    </source>
</evidence>
<dbReference type="Pfam" id="PF00149">
    <property type="entry name" value="Metallophos"/>
    <property type="match status" value="1"/>
</dbReference>
<keyword evidence="11" id="KW-0539">Nucleus</keyword>
<dbReference type="eggNOG" id="KOG0376">
    <property type="taxonomic scope" value="Eukaryota"/>
</dbReference>
<dbReference type="OMA" id="IHKKYAF"/>
<dbReference type="AlphaFoldDB" id="C1DZY1"/>
<evidence type="ECO:0000313" key="18">
    <source>
        <dbReference type="EMBL" id="ACO61201.1"/>
    </source>
</evidence>
<dbReference type="InterPro" id="IPR041753">
    <property type="entry name" value="PP5_C"/>
</dbReference>
<dbReference type="PANTHER" id="PTHR45668:SF5">
    <property type="entry name" value="SERINE_THREONINE-PROTEIN PHOSPHATASE 5"/>
    <property type="match status" value="1"/>
</dbReference>
<dbReference type="GO" id="GO:0046872">
    <property type="term" value="F:metal ion binding"/>
    <property type="evidence" value="ECO:0007669"/>
    <property type="project" value="UniProtKB-KW"/>
</dbReference>
<dbReference type="SUPFAM" id="SSF56300">
    <property type="entry name" value="Metallo-dependent phosphatases"/>
    <property type="match status" value="1"/>
</dbReference>
<dbReference type="PRINTS" id="PR00114">
    <property type="entry name" value="STPHPHTASE"/>
</dbReference>
<dbReference type="EMBL" id="CP001323">
    <property type="protein sequence ID" value="ACO61201.1"/>
    <property type="molecule type" value="Genomic_DNA"/>
</dbReference>
<evidence type="ECO:0000256" key="6">
    <source>
        <dbReference type="ARBA" id="ARBA00022737"/>
    </source>
</evidence>
<dbReference type="SUPFAM" id="SSF48452">
    <property type="entry name" value="TPR-like"/>
    <property type="match status" value="1"/>
</dbReference>
<dbReference type="InterPro" id="IPR029052">
    <property type="entry name" value="Metallo-depent_PP-like"/>
</dbReference>
<dbReference type="EC" id="3.1.3.16" evidence="16"/>
<keyword evidence="10" id="KW-0464">Manganese</keyword>
<dbReference type="InterPro" id="IPR013235">
    <property type="entry name" value="PPP_dom"/>
</dbReference>
<evidence type="ECO:0000256" key="8">
    <source>
        <dbReference type="ARBA" id="ARBA00022803"/>
    </source>
</evidence>
<keyword evidence="8 15" id="KW-0802">TPR repeat</keyword>
<gene>
    <name evidence="18" type="primary">TOC64-2</name>
    <name evidence="18" type="ORF">MICPUN_56380</name>
</gene>
<organism evidence="18 19">
    <name type="scientific">Micromonas commoda (strain RCC299 / NOUM17 / CCMP2709)</name>
    <name type="common">Picoplanktonic green alga</name>
    <dbReference type="NCBI Taxonomy" id="296587"/>
    <lineage>
        <taxon>Eukaryota</taxon>
        <taxon>Viridiplantae</taxon>
        <taxon>Chlorophyta</taxon>
        <taxon>Mamiellophyceae</taxon>
        <taxon>Mamiellales</taxon>
        <taxon>Mamiellaceae</taxon>
        <taxon>Micromonas</taxon>
    </lineage>
</organism>
<feature type="repeat" description="TPR" evidence="15">
    <location>
        <begin position="73"/>
        <end position="106"/>
    </location>
</feature>
<dbReference type="GO" id="GO:0005634">
    <property type="term" value="C:nucleus"/>
    <property type="evidence" value="ECO:0007669"/>
    <property type="project" value="UniProtKB-SubCell"/>
</dbReference>
<comment type="cofactor">
    <cofactor evidence="1">
        <name>Mn(2+)</name>
        <dbReference type="ChEBI" id="CHEBI:29035"/>
    </cofactor>
</comment>
<sequence>MGETPETLKAAANALFKEHKYAKAVEAYSRALEVSPNNAILLSNRAFAHVRLENYGSAIEDASKAIESDPNYIKAYYRRGTSQYALGHLTDALKDFKTVCRMQPQDRDGRMKLKECEGALRKKRFEEAIAAPEEETVKVSATVDVDAMVIDSTYDGARLGDDKVITKAFVEDMIARFKDQKTIAFKYAFEILMQSKAILEALPTLVDVPVPEGTHFTVCGDVHGQFFDMCNIFDLNGPPSAENPYLFNGDFVDRGSYSTEVIMTLLAYKCMDPSCVHLVRGNHETAAMNKMYGFDGEVKAKYSVKLADLFQEVFQYLPLAVVLGEKVFVVHGGLFSRDGVTLDDLRKIDRFHEPPDSGEFCEMLWSDPGPAPGRQPSKRGVGVAFGADVTKKFLELNGLELVVRSHEVKDEGFEVDHDGKLITVFSAPNYCDQMGNKGAFIRFESDMTPHFTQFDAVPHPPSKPMQYASNSFMFQ</sequence>
<dbReference type="InterPro" id="IPR019734">
    <property type="entry name" value="TPR_rpt"/>
</dbReference>
<protein>
    <recommendedName>
        <fullName evidence="16">Serine/threonine-protein phosphatase</fullName>
        <ecNumber evidence="16">3.1.3.16</ecNumber>
    </recommendedName>
</protein>
<dbReference type="SMART" id="SM00028">
    <property type="entry name" value="TPR"/>
    <property type="match status" value="3"/>
</dbReference>
<comment type="catalytic activity">
    <reaction evidence="13">
        <text>O-phospho-L-threonyl-[protein] + H2O = L-threonyl-[protein] + phosphate</text>
        <dbReference type="Rhea" id="RHEA:47004"/>
        <dbReference type="Rhea" id="RHEA-COMP:11060"/>
        <dbReference type="Rhea" id="RHEA-COMP:11605"/>
        <dbReference type="ChEBI" id="CHEBI:15377"/>
        <dbReference type="ChEBI" id="CHEBI:30013"/>
        <dbReference type="ChEBI" id="CHEBI:43474"/>
        <dbReference type="ChEBI" id="CHEBI:61977"/>
        <dbReference type="EC" id="3.1.3.16"/>
    </reaction>
    <physiologicalReaction direction="left-to-right" evidence="13">
        <dbReference type="Rhea" id="RHEA:47005"/>
    </physiologicalReaction>
</comment>
<feature type="repeat" description="TPR" evidence="15">
    <location>
        <begin position="5"/>
        <end position="38"/>
    </location>
</feature>